<keyword evidence="2" id="KW-1185">Reference proteome</keyword>
<gene>
    <name evidence="1" type="ORF">C6N75_13105</name>
</gene>
<protein>
    <submittedName>
        <fullName evidence="1">Peptide ABC transporter permease</fullName>
    </submittedName>
</protein>
<sequence>MMVRLLLRRVREHRVLFAASLLAGVVGTTVLSTLFAFGTAVGDTGLRRVLGERSAGPASLVVSADVPRERLGAAHRAVVAGAGRVFDGLPVSVRRLERSGPYALPAPAGAAAGDRPD</sequence>
<dbReference type="EMBL" id="PVLV01000175">
    <property type="protein sequence ID" value="PRH78772.1"/>
    <property type="molecule type" value="Genomic_DNA"/>
</dbReference>
<feature type="non-terminal residue" evidence="1">
    <location>
        <position position="117"/>
    </location>
</feature>
<reference evidence="1 2" key="1">
    <citation type="submission" date="2018-03" db="EMBL/GenBank/DDBJ databases">
        <title>Novel Streptomyces sp. from soil.</title>
        <authorList>
            <person name="Tan G.Y.A."/>
            <person name="Lee Z.Y."/>
        </authorList>
    </citation>
    <scope>NUCLEOTIDE SEQUENCE [LARGE SCALE GENOMIC DNA]</scope>
    <source>
        <strain evidence="1 2">ST5x</strain>
    </source>
</reference>
<accession>A0A2S9PWH7</accession>
<name>A0A2S9PWH7_9ACTN</name>
<organism evidence="1 2">
    <name type="scientific">Streptomyces solincola</name>
    <dbReference type="NCBI Taxonomy" id="2100817"/>
    <lineage>
        <taxon>Bacteria</taxon>
        <taxon>Bacillati</taxon>
        <taxon>Actinomycetota</taxon>
        <taxon>Actinomycetes</taxon>
        <taxon>Kitasatosporales</taxon>
        <taxon>Streptomycetaceae</taxon>
        <taxon>Streptomyces</taxon>
    </lineage>
</organism>
<evidence type="ECO:0000313" key="2">
    <source>
        <dbReference type="Proteomes" id="UP000239322"/>
    </source>
</evidence>
<comment type="caution">
    <text evidence="1">The sequence shown here is derived from an EMBL/GenBank/DDBJ whole genome shotgun (WGS) entry which is preliminary data.</text>
</comment>
<dbReference type="Proteomes" id="UP000239322">
    <property type="component" value="Unassembled WGS sequence"/>
</dbReference>
<proteinExistence type="predicted"/>
<evidence type="ECO:0000313" key="1">
    <source>
        <dbReference type="EMBL" id="PRH78772.1"/>
    </source>
</evidence>
<dbReference type="AlphaFoldDB" id="A0A2S9PWH7"/>